<gene>
    <name evidence="2" type="ORF">SAMN05444583_107230</name>
</gene>
<dbReference type="InterPro" id="IPR025235">
    <property type="entry name" value="DUF4178"/>
</dbReference>
<dbReference type="AlphaFoldDB" id="A0A1H7P2R4"/>
<evidence type="ECO:0000313" key="2">
    <source>
        <dbReference type="EMBL" id="SEL29916.1"/>
    </source>
</evidence>
<dbReference type="RefSeq" id="WP_072751509.1">
    <property type="nucleotide sequence ID" value="NZ_FOAW01000007.1"/>
</dbReference>
<dbReference type="EMBL" id="FOAW01000007">
    <property type="protein sequence ID" value="SEL29916.1"/>
    <property type="molecule type" value="Genomic_DNA"/>
</dbReference>
<dbReference type="OrthoDB" id="3775810at2"/>
<dbReference type="Proteomes" id="UP000198677">
    <property type="component" value="Unassembled WGS sequence"/>
</dbReference>
<sequence length="198" mass="21733">MGVVILLLALLVLVSIVGNVVLGRRTSTSGAPPRVDPLAADPEAYDPLRIGEGDIVMYAGVDHVVRGTFNFDQEGFRWHEHLLDGPTGRRRLTVEYDEGELEMTLWTRCEGTGLEPGEDVVLDKRVYRQVRSGAVRFAAEGATGTVPSGSMDYADYATADRTGLLAFERWAKNESWEVSTVRTVTRGELRVIHAGSLD</sequence>
<proteinExistence type="predicted"/>
<evidence type="ECO:0000259" key="1">
    <source>
        <dbReference type="Pfam" id="PF13785"/>
    </source>
</evidence>
<organism evidence="2 3">
    <name type="scientific">Rhodococcus maanshanensis</name>
    <dbReference type="NCBI Taxonomy" id="183556"/>
    <lineage>
        <taxon>Bacteria</taxon>
        <taxon>Bacillati</taxon>
        <taxon>Actinomycetota</taxon>
        <taxon>Actinomycetes</taxon>
        <taxon>Mycobacteriales</taxon>
        <taxon>Nocardiaceae</taxon>
        <taxon>Rhodococcus</taxon>
    </lineage>
</organism>
<evidence type="ECO:0000313" key="3">
    <source>
        <dbReference type="Proteomes" id="UP000198677"/>
    </source>
</evidence>
<protein>
    <recommendedName>
        <fullName evidence="1">DUF4178 domain-containing protein</fullName>
    </recommendedName>
</protein>
<dbReference type="Pfam" id="PF13785">
    <property type="entry name" value="DUF4178"/>
    <property type="match status" value="1"/>
</dbReference>
<keyword evidence="3" id="KW-1185">Reference proteome</keyword>
<reference evidence="3" key="1">
    <citation type="submission" date="2016-10" db="EMBL/GenBank/DDBJ databases">
        <authorList>
            <person name="Varghese N."/>
            <person name="Submissions S."/>
        </authorList>
    </citation>
    <scope>NUCLEOTIDE SEQUENCE [LARGE SCALE GENOMIC DNA]</scope>
    <source>
        <strain evidence="3">DSM 44675</strain>
    </source>
</reference>
<accession>A0A1H7P2R4</accession>
<feature type="domain" description="DUF4178" evidence="1">
    <location>
        <begin position="53"/>
        <end position="184"/>
    </location>
</feature>
<name>A0A1H7P2R4_9NOCA</name>